<dbReference type="Gene3D" id="3.30.1360.10">
    <property type="entry name" value="RNA polymerase, RBP11-like subunit"/>
    <property type="match status" value="1"/>
</dbReference>
<organism evidence="6 7">
    <name type="scientific">Brassica napus</name>
    <name type="common">Rape</name>
    <dbReference type="NCBI Taxonomy" id="3708"/>
    <lineage>
        <taxon>Eukaryota</taxon>
        <taxon>Viridiplantae</taxon>
        <taxon>Streptophyta</taxon>
        <taxon>Embryophyta</taxon>
        <taxon>Tracheophyta</taxon>
        <taxon>Spermatophyta</taxon>
        <taxon>Magnoliopsida</taxon>
        <taxon>eudicotyledons</taxon>
        <taxon>Gunneridae</taxon>
        <taxon>Pentapetalae</taxon>
        <taxon>rosids</taxon>
        <taxon>malvids</taxon>
        <taxon>Brassicales</taxon>
        <taxon>Brassicaceae</taxon>
        <taxon>Brassiceae</taxon>
        <taxon>Brassica</taxon>
    </lineage>
</organism>
<name>A0ABQ8E059_BRANA</name>
<dbReference type="SUPFAM" id="SSF55257">
    <property type="entry name" value="RBP11-like subunits of RNA polymerase"/>
    <property type="match status" value="1"/>
</dbReference>
<dbReference type="InterPro" id="IPR009025">
    <property type="entry name" value="RBP11-like_dimer"/>
</dbReference>
<comment type="caution">
    <text evidence="6">The sequence shown here is derived from an EMBL/GenBank/DDBJ whole genome shotgun (WGS) entry which is preliminary data.</text>
</comment>
<reference evidence="6 7" key="1">
    <citation type="submission" date="2021-05" db="EMBL/GenBank/DDBJ databases">
        <title>Genome Assembly of Synthetic Allotetraploid Brassica napus Reveals Homoeologous Exchanges between Subgenomes.</title>
        <authorList>
            <person name="Davis J.T."/>
        </authorList>
    </citation>
    <scope>NUCLEOTIDE SEQUENCE [LARGE SCALE GENOMIC DNA]</scope>
    <source>
        <strain evidence="7">cv. Da-Ae</strain>
        <tissue evidence="6">Seedling</tissue>
    </source>
</reference>
<evidence type="ECO:0000256" key="3">
    <source>
        <dbReference type="ARBA" id="ARBA00025751"/>
    </source>
</evidence>
<evidence type="ECO:0000256" key="4">
    <source>
        <dbReference type="SAM" id="MobiDB-lite"/>
    </source>
</evidence>
<sequence>MHLTSTSLDPLKFHIPDEKHNQENIPMKRYLYVEPKSSSSFYDTSSHSICKKASLLSHSSQLQPYSTCDMIRSRILSYLLLLQQHHIAFALRRCLNLHLRVLPNRNNISRHVDLNGTVLENTTSIERVSQEHLERVDVVEEHILDFFAVKIPRKPQQAVTNFPAREKRQRNNSGAKKRKKRGDKTLPSDWTSYMKDHGRPDPCLSLRTNDNETRSLHSSEEAKERLCGEDKRKISDQRMDAPERCERFVVPEGTKKFLYTLLFLSGLPQLCFLNIVTKMLCVSGCQLPHPLMYKIIVRVRTTNQSSPMQAYNQAINDLDKELDTLKNQFEMDYGISNATRQRWPSFRIISTKKSDPERTSPMGPSSGHCCQSFNPVVNPLLALPPPLPTITSPYSPSSDFSAVKVSEEFVRCFSIHSSSTGYISFVELSETLVVKLHLLLLLHHARSVQYAAAFLRVLRALVFQETFTAGCRATCAAKASASLSSLPPMNIMAMSMDAPGLHASSVCPNDLSTRIPIEHETISSSAKPQISCAMVINVDNASILRTVTPCPLRSSPYPLTAAVILSRISVTVLSVTVTESSLF</sequence>
<dbReference type="PANTHER" id="PTHR13946:SF16">
    <property type="entry name" value="DNA-DIRECTED RNA POLYMERASE II SUBUNIT RPB11"/>
    <property type="match status" value="1"/>
</dbReference>
<feature type="compositionally biased region" description="Basic residues" evidence="4">
    <location>
        <begin position="167"/>
        <end position="182"/>
    </location>
</feature>
<keyword evidence="2" id="KW-0804">Transcription</keyword>
<feature type="domain" description="DNA-directed RNA polymerase RBP11-like dimerisation" evidence="5">
    <location>
        <begin position="283"/>
        <end position="328"/>
    </location>
</feature>
<gene>
    <name evidence="6" type="ORF">HID58_012116</name>
</gene>
<evidence type="ECO:0000256" key="1">
    <source>
        <dbReference type="ARBA" id="ARBA00022478"/>
    </source>
</evidence>
<accession>A0ABQ8E059</accession>
<keyword evidence="7" id="KW-1185">Reference proteome</keyword>
<dbReference type="PANTHER" id="PTHR13946">
    <property type="entry name" value="DNA-DIRECTED RNA POLYMERASE I,II,III"/>
    <property type="match status" value="1"/>
</dbReference>
<evidence type="ECO:0000259" key="5">
    <source>
        <dbReference type="Pfam" id="PF13656"/>
    </source>
</evidence>
<dbReference type="InterPro" id="IPR036603">
    <property type="entry name" value="RBP11-like"/>
</dbReference>
<dbReference type="Pfam" id="PF13656">
    <property type="entry name" value="RNA_pol_L_2"/>
    <property type="match status" value="1"/>
</dbReference>
<protein>
    <recommendedName>
        <fullName evidence="5">DNA-directed RNA polymerase RBP11-like dimerisation domain-containing protein</fullName>
    </recommendedName>
</protein>
<feature type="region of interest" description="Disordered" evidence="4">
    <location>
        <begin position="158"/>
        <end position="224"/>
    </location>
</feature>
<dbReference type="EMBL" id="JAGKQM010000003">
    <property type="protein sequence ID" value="KAH0934999.1"/>
    <property type="molecule type" value="Genomic_DNA"/>
</dbReference>
<keyword evidence="1" id="KW-0240">DNA-directed RNA polymerase</keyword>
<proteinExistence type="inferred from homology"/>
<dbReference type="Proteomes" id="UP000824890">
    <property type="component" value="Unassembled WGS sequence"/>
</dbReference>
<evidence type="ECO:0000313" key="7">
    <source>
        <dbReference type="Proteomes" id="UP000824890"/>
    </source>
</evidence>
<feature type="compositionally biased region" description="Basic and acidic residues" evidence="4">
    <location>
        <begin position="209"/>
        <end position="224"/>
    </location>
</feature>
<evidence type="ECO:0000313" key="6">
    <source>
        <dbReference type="EMBL" id="KAH0934999.1"/>
    </source>
</evidence>
<evidence type="ECO:0000256" key="2">
    <source>
        <dbReference type="ARBA" id="ARBA00023163"/>
    </source>
</evidence>
<comment type="similarity">
    <text evidence="3">Belongs to the archaeal Rpo11/eukaryotic RPB11/RPC19 RNA polymerase subunit family.</text>
</comment>